<reference evidence="1 2" key="1">
    <citation type="journal article" date="2017" name="Environ. Microbiol.">
        <title>Decay of the glycolytic pathway and adaptation to intranuclear parasitism within Enterocytozoonidae microsporidia.</title>
        <authorList>
            <person name="Wiredu Boakye D."/>
            <person name="Jaroenlak P."/>
            <person name="Prachumwat A."/>
            <person name="Williams T.A."/>
            <person name="Bateman K.S."/>
            <person name="Itsathitphaisarn O."/>
            <person name="Sritunyalucksana K."/>
            <person name="Paszkiewicz K.H."/>
            <person name="Moore K.A."/>
            <person name="Stentiford G.D."/>
            <person name="Williams B.A."/>
        </authorList>
    </citation>
    <scope>NUCLEOTIDE SEQUENCE [LARGE SCALE GENOMIC DNA]</scope>
    <source>
        <strain evidence="2">canceri</strain>
    </source>
</reference>
<organism evidence="1 2">
    <name type="scientific">Hepatospora eriocheir</name>
    <dbReference type="NCBI Taxonomy" id="1081669"/>
    <lineage>
        <taxon>Eukaryota</taxon>
        <taxon>Fungi</taxon>
        <taxon>Fungi incertae sedis</taxon>
        <taxon>Microsporidia</taxon>
        <taxon>Hepatosporidae</taxon>
        <taxon>Hepatospora</taxon>
    </lineage>
</organism>
<evidence type="ECO:0000313" key="1">
    <source>
        <dbReference type="EMBL" id="ORD98907.1"/>
    </source>
</evidence>
<dbReference type="AlphaFoldDB" id="A0A1X0QGL2"/>
<accession>A0A1X0QGL2</accession>
<dbReference type="Proteomes" id="UP000192501">
    <property type="component" value="Unassembled WGS sequence"/>
</dbReference>
<gene>
    <name evidence="1" type="ORF">A0H76_1744</name>
</gene>
<dbReference type="InterPro" id="IPR043502">
    <property type="entry name" value="DNA/RNA_pol_sf"/>
</dbReference>
<name>A0A1X0QGL2_9MICR</name>
<evidence type="ECO:0000313" key="2">
    <source>
        <dbReference type="Proteomes" id="UP000192501"/>
    </source>
</evidence>
<proteinExistence type="predicted"/>
<evidence type="ECO:0008006" key="3">
    <source>
        <dbReference type="Google" id="ProtNLM"/>
    </source>
</evidence>
<dbReference type="VEuPathDB" id="MicrosporidiaDB:A0H76_1744"/>
<dbReference type="SUPFAM" id="SSF56672">
    <property type="entry name" value="DNA/RNA polymerases"/>
    <property type="match status" value="1"/>
</dbReference>
<sequence length="67" mass="7803">MYAPLSRIVSKDVPFKRSKENSKAVEDIFNYIKTKSRLYYPNSIKLFDIYIDANNFGIRAVLVKIIS</sequence>
<protein>
    <recommendedName>
        <fullName evidence="3">Reverse transcriptase/retrotransposon-derived protein RNase H-like domain-containing protein</fullName>
    </recommendedName>
</protein>
<comment type="caution">
    <text evidence="1">The sequence shown here is derived from an EMBL/GenBank/DDBJ whole genome shotgun (WGS) entry which is preliminary data.</text>
</comment>
<dbReference type="EMBL" id="LTAI01000389">
    <property type="protein sequence ID" value="ORD98907.1"/>
    <property type="molecule type" value="Genomic_DNA"/>
</dbReference>